<dbReference type="Proteomes" id="UP000324738">
    <property type="component" value="Unassembled WGS sequence"/>
</dbReference>
<evidence type="ECO:0000313" key="6">
    <source>
        <dbReference type="EMBL" id="KAA0969622.1"/>
    </source>
</evidence>
<dbReference type="InterPro" id="IPR023765">
    <property type="entry name" value="SBP_5_CS"/>
</dbReference>
<dbReference type="InterPro" id="IPR039424">
    <property type="entry name" value="SBP_5"/>
</dbReference>
<comment type="caution">
    <text evidence="6">The sequence shown here is derived from an EMBL/GenBank/DDBJ whole genome shotgun (WGS) entry which is preliminary data.</text>
</comment>
<dbReference type="RefSeq" id="WP_149300907.1">
    <property type="nucleotide sequence ID" value="NZ_VTWH01000003.1"/>
</dbReference>
<keyword evidence="4" id="KW-0732">Signal</keyword>
<dbReference type="OrthoDB" id="8144963at2"/>
<evidence type="ECO:0000256" key="2">
    <source>
        <dbReference type="ARBA" id="ARBA00005695"/>
    </source>
</evidence>
<gene>
    <name evidence="6" type="ORF">FPY71_13955</name>
</gene>
<keyword evidence="3" id="KW-0813">Transport</keyword>
<organism evidence="6 7">
    <name type="scientific">Aureimonas fodinaquatilis</name>
    <dbReference type="NCBI Taxonomy" id="2565783"/>
    <lineage>
        <taxon>Bacteria</taxon>
        <taxon>Pseudomonadati</taxon>
        <taxon>Pseudomonadota</taxon>
        <taxon>Alphaproteobacteria</taxon>
        <taxon>Hyphomicrobiales</taxon>
        <taxon>Aurantimonadaceae</taxon>
        <taxon>Aureimonas</taxon>
    </lineage>
</organism>
<dbReference type="GO" id="GO:0015833">
    <property type="term" value="P:peptide transport"/>
    <property type="evidence" value="ECO:0007669"/>
    <property type="project" value="TreeGrafter"/>
</dbReference>
<evidence type="ECO:0000313" key="7">
    <source>
        <dbReference type="Proteomes" id="UP000324738"/>
    </source>
</evidence>
<sequence length="529" mass="58408">MPNVTRRQFAIGASILGIAAWASSELKILISEAQAQGVKRVTHAVSAGDINSLDPTLAWVSAEAPINPVIMEGLVAYPPGTVSTEFVPALAESWTVSDDGHVYTFKLREGVKWHGEFGEFTSEDVKFTLDRYSDKDVSPWASAYDNVESVEVDGPYGVVISLKSADPFFLANLASDTESVGLMLSKKAFDARGAAEMRLNPIGTGPFAFKEYVPKDRIVMVRHDDYWGGTPKLDEVVVRFMPSSSARELAMRTGEIDSMRAALDGQVLARLGQQGFLIDSKGPEINWWLHINTRQAPLDDIRVRRAISLAINGDEFQALLGDVATPSVAMVGPAYFGALSAEDFPEELRRRYDPEAGRQLLAEAGHGDGLKLSMVISERDDYRQMMVLMQDQLKRVGIDLELNRVDHAFYHSQIVQHTNPLILFGDITYPNAEILLQRAFKTGATRNFSGISSPELDELLNKISNSPDLDERAELLKDAQLYIAEQAVLVPTVFTGQPLVRNQRVSLGYDLKSSLALEYRYSHLADVQG</sequence>
<dbReference type="SUPFAM" id="SSF53850">
    <property type="entry name" value="Periplasmic binding protein-like II"/>
    <property type="match status" value="1"/>
</dbReference>
<dbReference type="InterPro" id="IPR006311">
    <property type="entry name" value="TAT_signal"/>
</dbReference>
<dbReference type="PIRSF" id="PIRSF002741">
    <property type="entry name" value="MppA"/>
    <property type="match status" value="1"/>
</dbReference>
<dbReference type="EMBL" id="VTWH01000003">
    <property type="protein sequence ID" value="KAA0969622.1"/>
    <property type="molecule type" value="Genomic_DNA"/>
</dbReference>
<dbReference type="Gene3D" id="3.40.190.10">
    <property type="entry name" value="Periplasmic binding protein-like II"/>
    <property type="match status" value="1"/>
</dbReference>
<comment type="subcellular location">
    <subcellularLocation>
        <location evidence="1">Periplasm</location>
    </subcellularLocation>
</comment>
<dbReference type="Pfam" id="PF00496">
    <property type="entry name" value="SBP_bac_5"/>
    <property type="match status" value="1"/>
</dbReference>
<dbReference type="InterPro" id="IPR000914">
    <property type="entry name" value="SBP_5_dom"/>
</dbReference>
<evidence type="ECO:0000256" key="4">
    <source>
        <dbReference type="ARBA" id="ARBA00022729"/>
    </source>
</evidence>
<dbReference type="GO" id="GO:0030288">
    <property type="term" value="C:outer membrane-bounded periplasmic space"/>
    <property type="evidence" value="ECO:0007669"/>
    <property type="project" value="UniProtKB-ARBA"/>
</dbReference>
<evidence type="ECO:0000256" key="3">
    <source>
        <dbReference type="ARBA" id="ARBA00022448"/>
    </source>
</evidence>
<keyword evidence="7" id="KW-1185">Reference proteome</keyword>
<reference evidence="6 7" key="1">
    <citation type="submission" date="2019-08" db="EMBL/GenBank/DDBJ databases">
        <title>Aureimonas fodiniaquatilis sp. nov., isolated from a coal mine wastewater.</title>
        <authorList>
            <person name="Kim W."/>
        </authorList>
    </citation>
    <scope>NUCLEOTIDE SEQUENCE [LARGE SCALE GENOMIC DNA]</scope>
    <source>
        <strain evidence="6 7">CAU 1482</strain>
    </source>
</reference>
<evidence type="ECO:0000259" key="5">
    <source>
        <dbReference type="Pfam" id="PF00496"/>
    </source>
</evidence>
<name>A0A5B0DUE0_9HYPH</name>
<dbReference type="GO" id="GO:0043190">
    <property type="term" value="C:ATP-binding cassette (ABC) transporter complex"/>
    <property type="evidence" value="ECO:0007669"/>
    <property type="project" value="InterPro"/>
</dbReference>
<dbReference type="Gene3D" id="3.10.105.10">
    <property type="entry name" value="Dipeptide-binding Protein, Domain 3"/>
    <property type="match status" value="1"/>
</dbReference>
<feature type="domain" description="Solute-binding protein family 5" evidence="5">
    <location>
        <begin position="85"/>
        <end position="427"/>
    </location>
</feature>
<evidence type="ECO:0000256" key="1">
    <source>
        <dbReference type="ARBA" id="ARBA00004418"/>
    </source>
</evidence>
<dbReference type="PROSITE" id="PS51318">
    <property type="entry name" value="TAT"/>
    <property type="match status" value="1"/>
</dbReference>
<dbReference type="AlphaFoldDB" id="A0A5B0DUE0"/>
<dbReference type="InterPro" id="IPR030678">
    <property type="entry name" value="Peptide/Ni-bd"/>
</dbReference>
<protein>
    <recommendedName>
        <fullName evidence="5">Solute-binding protein family 5 domain-containing protein</fullName>
    </recommendedName>
</protein>
<accession>A0A5B0DUE0</accession>
<dbReference type="PANTHER" id="PTHR30290:SF9">
    <property type="entry name" value="OLIGOPEPTIDE-BINDING PROTEIN APPA"/>
    <property type="match status" value="1"/>
</dbReference>
<dbReference type="GO" id="GO:1904680">
    <property type="term" value="F:peptide transmembrane transporter activity"/>
    <property type="evidence" value="ECO:0007669"/>
    <property type="project" value="TreeGrafter"/>
</dbReference>
<comment type="similarity">
    <text evidence="2">Belongs to the bacterial solute-binding protein 5 family.</text>
</comment>
<proteinExistence type="inferred from homology"/>
<dbReference type="PANTHER" id="PTHR30290">
    <property type="entry name" value="PERIPLASMIC BINDING COMPONENT OF ABC TRANSPORTER"/>
    <property type="match status" value="1"/>
</dbReference>
<dbReference type="PROSITE" id="PS01040">
    <property type="entry name" value="SBP_BACTERIAL_5"/>
    <property type="match status" value="1"/>
</dbReference>